<evidence type="ECO:0000313" key="1">
    <source>
        <dbReference type="EMBL" id="MBM6738928.1"/>
    </source>
</evidence>
<organism evidence="1 2">
    <name type="scientific">Faecalicatena fissicatena</name>
    <dbReference type="NCBI Taxonomy" id="290055"/>
    <lineage>
        <taxon>Bacteria</taxon>
        <taxon>Bacillati</taxon>
        <taxon>Bacillota</taxon>
        <taxon>Clostridia</taxon>
        <taxon>Lachnospirales</taxon>
        <taxon>Lachnospiraceae</taxon>
        <taxon>Faecalicatena</taxon>
    </lineage>
</organism>
<evidence type="ECO:0000313" key="2">
    <source>
        <dbReference type="Proteomes" id="UP000716906"/>
    </source>
</evidence>
<reference evidence="1 2" key="1">
    <citation type="journal article" date="2021" name="Sci. Rep.">
        <title>The distribution of antibiotic resistance genes in chicken gut microbiota commensals.</title>
        <authorList>
            <person name="Juricova H."/>
            <person name="Matiasovicova J."/>
            <person name="Kubasova T."/>
            <person name="Cejkova D."/>
            <person name="Rychlik I."/>
        </authorList>
    </citation>
    <scope>NUCLEOTIDE SEQUENCE [LARGE SCALE GENOMIC DNA]</scope>
    <source>
        <strain evidence="1 2">An773</strain>
    </source>
</reference>
<accession>A0ABS2EBC0</accession>
<dbReference type="RefSeq" id="WP_205156264.1">
    <property type="nucleotide sequence ID" value="NZ_JACLYY010000013.1"/>
</dbReference>
<gene>
    <name evidence="1" type="ORF">H7U36_12590</name>
</gene>
<proteinExistence type="predicted"/>
<protein>
    <submittedName>
        <fullName evidence="1">Bacteriocin</fullName>
    </submittedName>
</protein>
<dbReference type="Proteomes" id="UP000716906">
    <property type="component" value="Unassembled WGS sequence"/>
</dbReference>
<comment type="caution">
    <text evidence="1">The sequence shown here is derived from an EMBL/GenBank/DDBJ whole genome shotgun (WGS) entry which is preliminary data.</text>
</comment>
<keyword evidence="2" id="KW-1185">Reference proteome</keyword>
<dbReference type="EMBL" id="JACLYY010000013">
    <property type="protein sequence ID" value="MBM6738928.1"/>
    <property type="molecule type" value="Genomic_DNA"/>
</dbReference>
<sequence>MKVINPVGRHVSTKAEANFDMRACMCAGSHYDNMRGNGGNSCAWCGCSCNGNSAANRSTAQRKVTY</sequence>
<name>A0ABS2EBC0_9FIRM</name>